<dbReference type="EMBL" id="CP011390">
    <property type="protein sequence ID" value="ANE49920.1"/>
    <property type="molecule type" value="Genomic_DNA"/>
</dbReference>
<proteinExistence type="predicted"/>
<name>A0A172TSA9_9BACT</name>
<accession>A0A172TSA9</accession>
<dbReference type="SMART" id="SM00317">
    <property type="entry name" value="SET"/>
    <property type="match status" value="1"/>
</dbReference>
<feature type="domain" description="SET" evidence="1">
    <location>
        <begin position="6"/>
        <end position="122"/>
    </location>
</feature>
<dbReference type="Pfam" id="PF00856">
    <property type="entry name" value="SET"/>
    <property type="match status" value="1"/>
</dbReference>
<reference evidence="3" key="1">
    <citation type="submission" date="2015-01" db="EMBL/GenBank/DDBJ databases">
        <title>Flavisolibacter sp./LCS9/ whole genome sequencing.</title>
        <authorList>
            <person name="Kim M.K."/>
            <person name="Srinivasan S."/>
            <person name="Lee J.-J."/>
        </authorList>
    </citation>
    <scope>NUCLEOTIDE SEQUENCE [LARGE SCALE GENOMIC DNA]</scope>
    <source>
        <strain evidence="3">LCS9</strain>
    </source>
</reference>
<evidence type="ECO:0000259" key="1">
    <source>
        <dbReference type="PROSITE" id="PS50280"/>
    </source>
</evidence>
<dbReference type="Gene3D" id="2.170.270.10">
    <property type="entry name" value="SET domain"/>
    <property type="match status" value="1"/>
</dbReference>
<organism evidence="2 3">
    <name type="scientific">Flavisolibacter tropicus</name>
    <dbReference type="NCBI Taxonomy" id="1492898"/>
    <lineage>
        <taxon>Bacteria</taxon>
        <taxon>Pseudomonadati</taxon>
        <taxon>Bacteroidota</taxon>
        <taxon>Chitinophagia</taxon>
        <taxon>Chitinophagales</taxon>
        <taxon>Chitinophagaceae</taxon>
        <taxon>Flavisolibacter</taxon>
    </lineage>
</organism>
<dbReference type="STRING" id="1492898.SY85_04845"/>
<sequence length="146" mass="16758">MALLEKHLAVKPSTLPGAGDGLFTKVFIPKGTRIVEYKGKVCTWKDVEDDHDNGYIYSINDDHVIDAKNYKKALARYANDARGISRVKGLINNCDYVNDEDKVYIESKKDIEPGSEIFVDYGKEYWSVIRSNIRIEKEKKKKLKKK</sequence>
<dbReference type="RefSeq" id="WP_066402066.1">
    <property type="nucleotide sequence ID" value="NZ_CP011390.1"/>
</dbReference>
<dbReference type="SUPFAM" id="SSF82199">
    <property type="entry name" value="SET domain"/>
    <property type="match status" value="1"/>
</dbReference>
<dbReference type="PROSITE" id="PS50280">
    <property type="entry name" value="SET"/>
    <property type="match status" value="1"/>
</dbReference>
<dbReference type="InterPro" id="IPR001214">
    <property type="entry name" value="SET_dom"/>
</dbReference>
<dbReference type="AlphaFoldDB" id="A0A172TSA9"/>
<protein>
    <submittedName>
        <fullName evidence="2">Nuclear protein SET</fullName>
    </submittedName>
</protein>
<dbReference type="KEGG" id="fla:SY85_04845"/>
<dbReference type="InterPro" id="IPR046341">
    <property type="entry name" value="SET_dom_sf"/>
</dbReference>
<dbReference type="Proteomes" id="UP000077177">
    <property type="component" value="Chromosome"/>
</dbReference>
<dbReference type="OrthoDB" id="947125at2"/>
<evidence type="ECO:0000313" key="3">
    <source>
        <dbReference type="Proteomes" id="UP000077177"/>
    </source>
</evidence>
<keyword evidence="3" id="KW-1185">Reference proteome</keyword>
<gene>
    <name evidence="2" type="ORF">SY85_04845</name>
</gene>
<reference evidence="2 3" key="2">
    <citation type="journal article" date="2016" name="Int. J. Syst. Evol. Microbiol.">
        <title>Flavisolibacter tropicus sp. nov., isolated from tropical soil.</title>
        <authorList>
            <person name="Lee J.J."/>
            <person name="Kang M.S."/>
            <person name="Kim G.S."/>
            <person name="Lee C.S."/>
            <person name="Lim S."/>
            <person name="Lee J."/>
            <person name="Roh S.H."/>
            <person name="Kang H."/>
            <person name="Ha J.M."/>
            <person name="Bae S."/>
            <person name="Jung H.Y."/>
            <person name="Kim M.K."/>
        </authorList>
    </citation>
    <scope>NUCLEOTIDE SEQUENCE [LARGE SCALE GENOMIC DNA]</scope>
    <source>
        <strain evidence="2 3">LCS9</strain>
    </source>
</reference>
<evidence type="ECO:0000313" key="2">
    <source>
        <dbReference type="EMBL" id="ANE49920.1"/>
    </source>
</evidence>